<evidence type="ECO:0000313" key="2">
    <source>
        <dbReference type="Proteomes" id="UP000076512"/>
    </source>
</evidence>
<proteinExistence type="predicted"/>
<dbReference type="STRING" id="455432.AWN90_10835"/>
<gene>
    <name evidence="1" type="ORF">AWN90_10835</name>
</gene>
<dbReference type="EMBL" id="LWGR01000021">
    <property type="protein sequence ID" value="KZM68374.1"/>
    <property type="molecule type" value="Genomic_DNA"/>
</dbReference>
<evidence type="ECO:0008006" key="3">
    <source>
        <dbReference type="Google" id="ProtNLM"/>
    </source>
</evidence>
<organism evidence="1 2">
    <name type="scientific">Nocardia terpenica</name>
    <dbReference type="NCBI Taxonomy" id="455432"/>
    <lineage>
        <taxon>Bacteria</taxon>
        <taxon>Bacillati</taxon>
        <taxon>Actinomycetota</taxon>
        <taxon>Actinomycetes</taxon>
        <taxon>Mycobacteriales</taxon>
        <taxon>Nocardiaceae</taxon>
        <taxon>Nocardia</taxon>
    </lineage>
</organism>
<evidence type="ECO:0000313" key="1">
    <source>
        <dbReference type="EMBL" id="KZM68374.1"/>
    </source>
</evidence>
<dbReference type="Proteomes" id="UP000076512">
    <property type="component" value="Unassembled WGS sequence"/>
</dbReference>
<name>A0A164HBT9_9NOCA</name>
<comment type="caution">
    <text evidence="1">The sequence shown here is derived from an EMBL/GenBank/DDBJ whole genome shotgun (WGS) entry which is preliminary data.</text>
</comment>
<keyword evidence="2" id="KW-1185">Reference proteome</keyword>
<accession>A0A164HBT9</accession>
<sequence length="307" mass="33374">MTELLVAQDSIPDRGRTAVAYVDLLEEVADQAGYLLYTASPTTFIPSRMVDLARIKACLLSVPTADIQHRLHKLYAKTAGFIAIRIIDVASLDDAVWWSGVARRAARRAGDANAEAWIAGHLCNAYAWHNRSLKSSLKAARVAQTVGRGRPNATAVYGHLAEAAVQARMGRHRETMDAVRNADRMFAALPGTETTADGCHITEYFLRWHQSNALTAVGVKAEANALRRRALELPFSQKDKVGQALLRLDEAASTIDDGDTDSGRQMVGTVIDRLPSEYRIGLISRRASEILTGAVAGTGSRGNRDHS</sequence>
<dbReference type="AlphaFoldDB" id="A0A164HBT9"/>
<reference evidence="1 2" key="1">
    <citation type="submission" date="2016-04" db="EMBL/GenBank/DDBJ databases">
        <authorList>
            <person name="Evans L.H."/>
            <person name="Alamgir A."/>
            <person name="Owens N."/>
            <person name="Weber N.D."/>
            <person name="Virtaneva K."/>
            <person name="Barbian K."/>
            <person name="Babar A."/>
            <person name="Rosenke K."/>
        </authorList>
    </citation>
    <scope>NUCLEOTIDE SEQUENCE [LARGE SCALE GENOMIC DNA]</scope>
    <source>
        <strain evidence="1 2">IFM 0406</strain>
    </source>
</reference>
<protein>
    <recommendedName>
        <fullName evidence="3">XRE family transcriptional regulator</fullName>
    </recommendedName>
</protein>